<dbReference type="EMBL" id="JAHZIK010000076">
    <property type="protein sequence ID" value="MBW7453463.1"/>
    <property type="molecule type" value="Genomic_DNA"/>
</dbReference>
<accession>A0ABS7BXT1</accession>
<reference evidence="1 2" key="1">
    <citation type="submission" date="2021-07" db="EMBL/GenBank/DDBJ databases">
        <title>Paenibacillus radiodurans sp. nov., isolated from the southeastern edge of Tengger Desert.</title>
        <authorList>
            <person name="Zhang G."/>
        </authorList>
    </citation>
    <scope>NUCLEOTIDE SEQUENCE [LARGE SCALE GENOMIC DNA]</scope>
    <source>
        <strain evidence="1 2">CCM 7311</strain>
    </source>
</reference>
<evidence type="ECO:0008006" key="3">
    <source>
        <dbReference type="Google" id="ProtNLM"/>
    </source>
</evidence>
<protein>
    <recommendedName>
        <fullName evidence="3">Phospholipase C/D domain-containing protein</fullName>
    </recommendedName>
</protein>
<keyword evidence="2" id="KW-1185">Reference proteome</keyword>
<dbReference type="RefSeq" id="WP_210044746.1">
    <property type="nucleotide sequence ID" value="NZ_JBHLVU010000077.1"/>
</dbReference>
<evidence type="ECO:0000313" key="1">
    <source>
        <dbReference type="EMBL" id="MBW7453463.1"/>
    </source>
</evidence>
<comment type="caution">
    <text evidence="1">The sequence shown here is derived from an EMBL/GenBank/DDBJ whole genome shotgun (WGS) entry which is preliminary data.</text>
</comment>
<name>A0ABS7BXT1_9BACL</name>
<proteinExistence type="predicted"/>
<organism evidence="1 2">
    <name type="scientific">Paenibacillus sepulcri</name>
    <dbReference type="NCBI Taxonomy" id="359917"/>
    <lineage>
        <taxon>Bacteria</taxon>
        <taxon>Bacillati</taxon>
        <taxon>Bacillota</taxon>
        <taxon>Bacilli</taxon>
        <taxon>Bacillales</taxon>
        <taxon>Paenibacillaceae</taxon>
        <taxon>Paenibacillus</taxon>
    </lineage>
</organism>
<sequence length="219" mass="25681">MPWPMVHFALSTNISFANPSPNLLIGSIAPDAVHMRGNISREEKGITHLVRDNQLPAKELIMEKCLEYLSIHSEVEWKDYILGYFTHIYTDLRWTEAVYSGFENDYHGDKNEIRKIYNNEVSQIEFNLLRSMDNVDNLFSRLTQAKAYTIEPFVTLLEVNQYRDNKLNWLQNNDNEPKIKPAYFHPETVKNFISQTSNELKDLFKVWGITFIEESRITS</sequence>
<gene>
    <name evidence="1" type="ORF">K0U00_05360</name>
</gene>
<dbReference type="Proteomes" id="UP001519887">
    <property type="component" value="Unassembled WGS sequence"/>
</dbReference>
<evidence type="ECO:0000313" key="2">
    <source>
        <dbReference type="Proteomes" id="UP001519887"/>
    </source>
</evidence>